<organism evidence="6 7">
    <name type="scientific">Palaeococcus pacificus DY20341</name>
    <dbReference type="NCBI Taxonomy" id="1343739"/>
    <lineage>
        <taxon>Archaea</taxon>
        <taxon>Methanobacteriati</taxon>
        <taxon>Methanobacteriota</taxon>
        <taxon>Thermococci</taxon>
        <taxon>Thermococcales</taxon>
        <taxon>Thermococcaceae</taxon>
        <taxon>Palaeococcus</taxon>
    </lineage>
</organism>
<keyword evidence="1 3" id="KW-0658">Purine biosynthesis</keyword>
<dbReference type="InterPro" id="IPR036795">
    <property type="entry name" value="IMP_cyclohydrolase-like_sf"/>
</dbReference>
<dbReference type="RefSeq" id="WP_048164063.1">
    <property type="nucleotide sequence ID" value="NZ_CP006019.1"/>
</dbReference>
<dbReference type="NCBIfam" id="TIGR01922">
    <property type="entry name" value="purO_arch"/>
    <property type="match status" value="1"/>
</dbReference>
<dbReference type="AlphaFoldDB" id="A0A075LQI7"/>
<feature type="domain" description="Inosine monophosphate cyclohydrolase-like" evidence="5">
    <location>
        <begin position="5"/>
        <end position="187"/>
    </location>
</feature>
<accession>A0A075LQI7</accession>
<sequence length="202" mass="22437">MKGVYVGRMVGVGLNDGKPFAFYRLSSRSFPNRKAVIKGDEVYIVNLTETDNPYVSYPVVKLLREYAVVSNGSHTPFIAQALGEESPKKALIHVLDAMGYERDDYNTPRIAAVVQKEGNKAWLGFVGKDELWVKEVKLEEGKAFFTATYNVDGVETLSLDFKDENDLAERALNLSFAHPVLAIGVVDFGDKFKIGIRGVKNL</sequence>
<comment type="pathway">
    <text evidence="3">Purine metabolism; IMP biosynthesis via de novo pathway; IMP from 5-formamido-1-(5-phospho-D-ribosyl)imidazole-4-carboxamide: step 1/1.</text>
</comment>
<dbReference type="HAMAP" id="MF_00705">
    <property type="entry name" value="IMP_cyclohydrol"/>
    <property type="match status" value="1"/>
</dbReference>
<dbReference type="EC" id="3.5.4.10" evidence="3 4"/>
<evidence type="ECO:0000256" key="2">
    <source>
        <dbReference type="ARBA" id="ARBA00022801"/>
    </source>
</evidence>
<reference evidence="7" key="1">
    <citation type="submission" date="2013-06" db="EMBL/GenBank/DDBJ databases">
        <title>Complete Genome Sequence of Hyperthermophilic Palaeococcus pacificus DY20341T, Isolated from a Deep-Sea Hydrothermal Sediments.</title>
        <authorList>
            <person name="Zeng X."/>
            <person name="Shao Z."/>
        </authorList>
    </citation>
    <scope>NUCLEOTIDE SEQUENCE [LARGE SCALE GENOMIC DNA]</scope>
    <source>
        <strain evidence="7">DY20341</strain>
    </source>
</reference>
<dbReference type="Proteomes" id="UP000027981">
    <property type="component" value="Chromosome"/>
</dbReference>
<comment type="function">
    <text evidence="3">Catalyzes the cyclization of 5-formylamidoimidazole-4-carboxamide ribonucleotide to IMP.</text>
</comment>
<evidence type="ECO:0000256" key="1">
    <source>
        <dbReference type="ARBA" id="ARBA00022755"/>
    </source>
</evidence>
<dbReference type="SUPFAM" id="SSF75569">
    <property type="entry name" value="Archaeal IMP cyclohydrolase PurO"/>
    <property type="match status" value="1"/>
</dbReference>
<comment type="similarity">
    <text evidence="3">Belongs to the archaeal IMP cyclohydrolase family.</text>
</comment>
<comment type="catalytic activity">
    <reaction evidence="3">
        <text>IMP + H2O = 5-formamido-1-(5-phospho-D-ribosyl)imidazole-4-carboxamide</text>
        <dbReference type="Rhea" id="RHEA:18445"/>
        <dbReference type="ChEBI" id="CHEBI:15377"/>
        <dbReference type="ChEBI" id="CHEBI:58053"/>
        <dbReference type="ChEBI" id="CHEBI:58467"/>
        <dbReference type="EC" id="3.5.4.10"/>
    </reaction>
</comment>
<keyword evidence="7" id="KW-1185">Reference proteome</keyword>
<dbReference type="UniPathway" id="UPA00074">
    <property type="reaction ID" value="UER00135"/>
</dbReference>
<dbReference type="STRING" id="1343739.PAP_00650"/>
<dbReference type="EMBL" id="CP006019">
    <property type="protein sequence ID" value="AIF68574.1"/>
    <property type="molecule type" value="Genomic_DNA"/>
</dbReference>
<name>A0A075LQI7_9EURY</name>
<dbReference type="eggNOG" id="arCOG04727">
    <property type="taxonomic scope" value="Archaea"/>
</dbReference>
<dbReference type="OrthoDB" id="92928at2157"/>
<proteinExistence type="inferred from homology"/>
<dbReference type="PIRSF" id="PIRSF004866">
    <property type="entry name" value="IMP_cclhdr_arch"/>
    <property type="match status" value="1"/>
</dbReference>
<gene>
    <name evidence="3" type="primary">purO</name>
    <name evidence="6" type="ORF">PAP_00650</name>
</gene>
<protein>
    <recommendedName>
        <fullName evidence="3 4">IMP cyclohydrolase</fullName>
        <ecNumber evidence="3 4">3.5.4.10</ecNumber>
    </recommendedName>
    <alternativeName>
        <fullName evidence="3">IMP synthase</fullName>
    </alternativeName>
    <alternativeName>
        <fullName evidence="3">Inosinicase</fullName>
    </alternativeName>
</protein>
<keyword evidence="2 3" id="KW-0378">Hydrolase</keyword>
<dbReference type="InterPro" id="IPR020600">
    <property type="entry name" value="IMP_cyclohydrolase-like"/>
</dbReference>
<evidence type="ECO:0000313" key="7">
    <source>
        <dbReference type="Proteomes" id="UP000027981"/>
    </source>
</evidence>
<dbReference type="GeneID" id="24841265"/>
<dbReference type="GO" id="GO:0006189">
    <property type="term" value="P:'de novo' IMP biosynthetic process"/>
    <property type="evidence" value="ECO:0007669"/>
    <property type="project" value="UniProtKB-UniRule"/>
</dbReference>
<dbReference type="KEGG" id="ppac:PAP_00650"/>
<dbReference type="InterPro" id="IPR010191">
    <property type="entry name" value="IMP_cyclohydrolase"/>
</dbReference>
<evidence type="ECO:0000313" key="6">
    <source>
        <dbReference type="EMBL" id="AIF68574.1"/>
    </source>
</evidence>
<dbReference type="HOGENOM" id="CLU_1352116_0_0_2"/>
<evidence type="ECO:0000259" key="5">
    <source>
        <dbReference type="Pfam" id="PF07826"/>
    </source>
</evidence>
<dbReference type="Pfam" id="PF07826">
    <property type="entry name" value="IMP_cyclohyd"/>
    <property type="match status" value="1"/>
</dbReference>
<dbReference type="Gene3D" id="3.60.20.20">
    <property type="entry name" value="Inosine monophosphate cyclohydrolase-like"/>
    <property type="match status" value="1"/>
</dbReference>
<dbReference type="NCBIfam" id="NF003167">
    <property type="entry name" value="PRK04151.1"/>
    <property type="match status" value="1"/>
</dbReference>
<dbReference type="GO" id="GO:0003937">
    <property type="term" value="F:IMP cyclohydrolase activity"/>
    <property type="evidence" value="ECO:0007669"/>
    <property type="project" value="UniProtKB-UniRule"/>
</dbReference>
<reference evidence="6 7" key="2">
    <citation type="journal article" date="2015" name="Genome Announc.">
        <title>Complete Genome Sequence of Hyperthermophilic Piezophilic Archaeon Palaeococcus pacificus DY20341T, Isolated from Deep-Sea Hydrothermal Sediments.</title>
        <authorList>
            <person name="Zeng X."/>
            <person name="Jebbar M."/>
            <person name="Shao Z."/>
        </authorList>
    </citation>
    <scope>NUCLEOTIDE SEQUENCE [LARGE SCALE GENOMIC DNA]</scope>
    <source>
        <strain evidence="6 7">DY20341</strain>
    </source>
</reference>
<evidence type="ECO:0000256" key="3">
    <source>
        <dbReference type="HAMAP-Rule" id="MF_00705"/>
    </source>
</evidence>
<evidence type="ECO:0000256" key="4">
    <source>
        <dbReference type="NCBIfam" id="TIGR01922"/>
    </source>
</evidence>